<dbReference type="Pfam" id="PF00691">
    <property type="entry name" value="OmpA"/>
    <property type="match status" value="1"/>
</dbReference>
<dbReference type="InterPro" id="IPR050330">
    <property type="entry name" value="Bact_OuterMem_StrucFunc"/>
</dbReference>
<comment type="subcellular location">
    <subcellularLocation>
        <location evidence="1">Cell outer membrane</location>
    </subcellularLocation>
</comment>
<comment type="caution">
    <text evidence="8">The sequence shown here is derived from an EMBL/GenBank/DDBJ whole genome shotgun (WGS) entry which is preliminary data.</text>
</comment>
<dbReference type="Proteomes" id="UP000644507">
    <property type="component" value="Unassembled WGS sequence"/>
</dbReference>
<keyword evidence="6" id="KW-0732">Signal</keyword>
<feature type="signal peptide" evidence="6">
    <location>
        <begin position="1"/>
        <end position="18"/>
    </location>
</feature>
<keyword evidence="3" id="KW-0998">Cell outer membrane</keyword>
<dbReference type="CDD" id="cd07185">
    <property type="entry name" value="OmpA_C-like"/>
    <property type="match status" value="1"/>
</dbReference>
<dbReference type="PROSITE" id="PS01068">
    <property type="entry name" value="OMPA_1"/>
    <property type="match status" value="1"/>
</dbReference>
<dbReference type="InterPro" id="IPR006690">
    <property type="entry name" value="OMPA-like_CS"/>
</dbReference>
<organism evidence="8 9">
    <name type="scientific">Roseibacillus persicicus</name>
    <dbReference type="NCBI Taxonomy" id="454148"/>
    <lineage>
        <taxon>Bacteria</taxon>
        <taxon>Pseudomonadati</taxon>
        <taxon>Verrucomicrobiota</taxon>
        <taxon>Verrucomicrobiia</taxon>
        <taxon>Verrucomicrobiales</taxon>
        <taxon>Verrucomicrobiaceae</taxon>
        <taxon>Roseibacillus</taxon>
    </lineage>
</organism>
<evidence type="ECO:0000256" key="1">
    <source>
        <dbReference type="ARBA" id="ARBA00004442"/>
    </source>
</evidence>
<dbReference type="InterPro" id="IPR039567">
    <property type="entry name" value="Gly-zipper"/>
</dbReference>
<name>A0A918TWY2_9BACT</name>
<dbReference type="Gene3D" id="3.30.1330.60">
    <property type="entry name" value="OmpA-like domain"/>
    <property type="match status" value="1"/>
</dbReference>
<dbReference type="PANTHER" id="PTHR30329">
    <property type="entry name" value="STATOR ELEMENT OF FLAGELLAR MOTOR COMPLEX"/>
    <property type="match status" value="1"/>
</dbReference>
<dbReference type="InterPro" id="IPR006664">
    <property type="entry name" value="OMP_bac"/>
</dbReference>
<reference evidence="8" key="1">
    <citation type="journal article" date="2014" name="Int. J. Syst. Evol. Microbiol.">
        <title>Complete genome sequence of Corynebacterium casei LMG S-19264T (=DSM 44701T), isolated from a smear-ripened cheese.</title>
        <authorList>
            <consortium name="US DOE Joint Genome Institute (JGI-PGF)"/>
            <person name="Walter F."/>
            <person name="Albersmeier A."/>
            <person name="Kalinowski J."/>
            <person name="Ruckert C."/>
        </authorList>
    </citation>
    <scope>NUCLEOTIDE SEQUENCE</scope>
    <source>
        <strain evidence="8">KCTC 12988</strain>
    </source>
</reference>
<dbReference type="SUPFAM" id="SSF103088">
    <property type="entry name" value="OmpA-like"/>
    <property type="match status" value="1"/>
</dbReference>
<proteinExistence type="predicted"/>
<evidence type="ECO:0000259" key="7">
    <source>
        <dbReference type="PROSITE" id="PS51123"/>
    </source>
</evidence>
<evidence type="ECO:0000313" key="8">
    <source>
        <dbReference type="EMBL" id="GHC60318.1"/>
    </source>
</evidence>
<dbReference type="EMBL" id="BMXI01000013">
    <property type="protein sequence ID" value="GHC60318.1"/>
    <property type="molecule type" value="Genomic_DNA"/>
</dbReference>
<evidence type="ECO:0000256" key="4">
    <source>
        <dbReference type="PROSITE-ProRule" id="PRU00473"/>
    </source>
</evidence>
<dbReference type="PRINTS" id="PR01021">
    <property type="entry name" value="OMPADOMAIN"/>
</dbReference>
<evidence type="ECO:0000313" key="9">
    <source>
        <dbReference type="Proteomes" id="UP000644507"/>
    </source>
</evidence>
<evidence type="ECO:0000256" key="2">
    <source>
        <dbReference type="ARBA" id="ARBA00023136"/>
    </source>
</evidence>
<dbReference type="AlphaFoldDB" id="A0A918TWY2"/>
<dbReference type="InterPro" id="IPR036737">
    <property type="entry name" value="OmpA-like_sf"/>
</dbReference>
<keyword evidence="9" id="KW-1185">Reference proteome</keyword>
<dbReference type="PRINTS" id="PR01023">
    <property type="entry name" value="NAFLGMOTY"/>
</dbReference>
<keyword evidence="2 4" id="KW-0472">Membrane</keyword>
<dbReference type="InterPro" id="IPR006665">
    <property type="entry name" value="OmpA-like"/>
</dbReference>
<evidence type="ECO:0000256" key="6">
    <source>
        <dbReference type="SAM" id="SignalP"/>
    </source>
</evidence>
<accession>A0A918TWY2</accession>
<feature type="chain" id="PRO_5036736088" evidence="6">
    <location>
        <begin position="19"/>
        <end position="231"/>
    </location>
</feature>
<sequence>MNKSSVLSRHTVSSLALAAMVSFGLSNCTTTNPYTGEQQVSKTAAGAGIGTLVGAGLGAIIGNNTGDGDAGRGALIGAGIGLVGGGGIGQYMDQQETLIRRQLQGTGVSVTREGNNLILNMPNDVTFSVASANLQPQVTSTLDSVALVLNKFDKTLVTVEGHTDSDGSNSYNQTLSEQRALSVANYLASRKVNGQRLIVKGFGETQPIASNSSSAGKAQNRRVEIHIVPQQ</sequence>
<evidence type="ECO:0000256" key="3">
    <source>
        <dbReference type="ARBA" id="ARBA00023237"/>
    </source>
</evidence>
<dbReference type="RefSeq" id="WP_189571437.1">
    <property type="nucleotide sequence ID" value="NZ_BMXI01000013.1"/>
</dbReference>
<dbReference type="PANTHER" id="PTHR30329:SF21">
    <property type="entry name" value="LIPOPROTEIN YIAD-RELATED"/>
    <property type="match status" value="1"/>
</dbReference>
<keyword evidence="8" id="KW-0449">Lipoprotein</keyword>
<feature type="domain" description="OmpA-like" evidence="7">
    <location>
        <begin position="114"/>
        <end position="231"/>
    </location>
</feature>
<protein>
    <submittedName>
        <fullName evidence="8">OmpA family lipoprotein</fullName>
    </submittedName>
</protein>
<dbReference type="GO" id="GO:0009279">
    <property type="term" value="C:cell outer membrane"/>
    <property type="evidence" value="ECO:0007669"/>
    <property type="project" value="UniProtKB-SubCell"/>
</dbReference>
<dbReference type="PROSITE" id="PS51123">
    <property type="entry name" value="OMPA_2"/>
    <property type="match status" value="1"/>
</dbReference>
<gene>
    <name evidence="8" type="ORF">GCM10007100_29520</name>
</gene>
<feature type="region of interest" description="Disordered" evidence="5">
    <location>
        <begin position="209"/>
        <end position="231"/>
    </location>
</feature>
<dbReference type="Pfam" id="PF13488">
    <property type="entry name" value="Gly-zipper_Omp"/>
    <property type="match status" value="1"/>
</dbReference>
<reference evidence="8" key="2">
    <citation type="submission" date="2020-09" db="EMBL/GenBank/DDBJ databases">
        <authorList>
            <person name="Sun Q."/>
            <person name="Kim S."/>
        </authorList>
    </citation>
    <scope>NUCLEOTIDE SEQUENCE</scope>
    <source>
        <strain evidence="8">KCTC 12988</strain>
    </source>
</reference>
<evidence type="ECO:0000256" key="5">
    <source>
        <dbReference type="SAM" id="MobiDB-lite"/>
    </source>
</evidence>